<dbReference type="Proteomes" id="UP000074561">
    <property type="component" value="Chromosome"/>
</dbReference>
<name>A0A127QBQ0_9BURK</name>
<evidence type="ECO:0000313" key="2">
    <source>
        <dbReference type="Proteomes" id="UP000074561"/>
    </source>
</evidence>
<accession>A0A127QBQ0</accession>
<dbReference type="AlphaFoldDB" id="A0A127QBQ0"/>
<evidence type="ECO:0000313" key="1">
    <source>
        <dbReference type="EMBL" id="AMP07052.1"/>
    </source>
</evidence>
<dbReference type="PATRIC" id="fig|279113.9.peg.4717"/>
<proteinExistence type="predicted"/>
<dbReference type="RefSeq" id="WP_150119791.1">
    <property type="nucleotide sequence ID" value="NZ_CP013234.1"/>
</dbReference>
<reference evidence="1 2" key="1">
    <citation type="submission" date="2015-11" db="EMBL/GenBank/DDBJ databases">
        <title>Exploring the genomic traits of fungus-feeding bacterial genus Collimonas.</title>
        <authorList>
            <person name="Song C."/>
            <person name="Schmidt R."/>
            <person name="de Jager V."/>
            <person name="Krzyzanowska D."/>
            <person name="Jongedijk E."/>
            <person name="Cankar K."/>
            <person name="Beekwilder J."/>
            <person name="van Veen A."/>
            <person name="de Boer W."/>
            <person name="van Veen J.A."/>
            <person name="Garbeva P."/>
        </authorList>
    </citation>
    <scope>NUCLEOTIDE SEQUENCE [LARGE SCALE GENOMIC DNA]</scope>
    <source>
        <strain evidence="1 2">Ter91</strain>
    </source>
</reference>
<sequence>MKDGLLAPDFDPDVARGLSTGSLQCNWNQSRWRAARRLNARLDIRVCSYAGQLLISIRLDPAEKKLALS</sequence>
<protein>
    <submittedName>
        <fullName evidence="1">Uncharacterized protein</fullName>
    </submittedName>
</protein>
<dbReference type="KEGG" id="cpra:CPter91_4757"/>
<organism evidence="1 2">
    <name type="scientific">Collimonas pratensis</name>
    <dbReference type="NCBI Taxonomy" id="279113"/>
    <lineage>
        <taxon>Bacteria</taxon>
        <taxon>Pseudomonadati</taxon>
        <taxon>Pseudomonadota</taxon>
        <taxon>Betaproteobacteria</taxon>
        <taxon>Burkholderiales</taxon>
        <taxon>Oxalobacteraceae</taxon>
        <taxon>Collimonas</taxon>
    </lineage>
</organism>
<gene>
    <name evidence="1" type="ORF">CPter91_4757</name>
</gene>
<dbReference type="EMBL" id="CP013234">
    <property type="protein sequence ID" value="AMP07052.1"/>
    <property type="molecule type" value="Genomic_DNA"/>
</dbReference>